<keyword evidence="3" id="KW-1003">Cell membrane</keyword>
<evidence type="ECO:0000259" key="10">
    <source>
        <dbReference type="Pfam" id="PF13206"/>
    </source>
</evidence>
<evidence type="ECO:0000313" key="11">
    <source>
        <dbReference type="EMBL" id="AGH59635.1"/>
    </source>
</evidence>
<organism evidence="11">
    <name type="scientific">Trypanosoma brucei</name>
    <dbReference type="NCBI Taxonomy" id="5691"/>
    <lineage>
        <taxon>Eukaryota</taxon>
        <taxon>Discoba</taxon>
        <taxon>Euglenozoa</taxon>
        <taxon>Kinetoplastea</taxon>
        <taxon>Metakinetoplastina</taxon>
        <taxon>Trypanosomatida</taxon>
        <taxon>Trypanosomatidae</taxon>
        <taxon>Trypanosoma</taxon>
    </lineage>
</organism>
<keyword evidence="4" id="KW-0336">GPI-anchor</keyword>
<dbReference type="VEuPathDB" id="TriTrypDB:Tb427_000324900"/>
<name>M4T9Q4_9TRYP</name>
<evidence type="ECO:0000256" key="1">
    <source>
        <dbReference type="ARBA" id="ARBA00002523"/>
    </source>
</evidence>
<evidence type="ECO:0000256" key="3">
    <source>
        <dbReference type="ARBA" id="ARBA00022475"/>
    </source>
</evidence>
<protein>
    <submittedName>
        <fullName evidence="11">Variant surface glycoprotein 3610</fullName>
    </submittedName>
</protein>
<keyword evidence="7" id="KW-0325">Glycoprotein</keyword>
<feature type="region of interest" description="Disordered" evidence="9">
    <location>
        <begin position="76"/>
        <end position="104"/>
    </location>
</feature>
<evidence type="ECO:0000256" key="2">
    <source>
        <dbReference type="ARBA" id="ARBA00004609"/>
    </source>
</evidence>
<comment type="function">
    <text evidence="1">VSG forms a coat on the surface of the parasite. The trypanosome evades the immune response of the host by expressing a series of antigenically distinct VSGs from an estimated 1000 VSG genes.</text>
</comment>
<dbReference type="Pfam" id="PF13206">
    <property type="entry name" value="VSG_B"/>
    <property type="match status" value="1"/>
</dbReference>
<dbReference type="AlphaFoldDB" id="M4T9Q4"/>
<evidence type="ECO:0000256" key="4">
    <source>
        <dbReference type="ARBA" id="ARBA00022622"/>
    </source>
</evidence>
<keyword evidence="8" id="KW-0449">Lipoprotein</keyword>
<evidence type="ECO:0000256" key="5">
    <source>
        <dbReference type="ARBA" id="ARBA00022729"/>
    </source>
</evidence>
<keyword evidence="5" id="KW-0732">Signal</keyword>
<dbReference type="EMBL" id="KC612204">
    <property type="protein sequence ID" value="AGH59635.1"/>
    <property type="molecule type" value="Genomic_DNA"/>
</dbReference>
<feature type="domain" description="Trypanosome variant surface glycoprotein B-type N-terminal" evidence="10">
    <location>
        <begin position="25"/>
        <end position="278"/>
    </location>
</feature>
<accession>M4T9Q4</accession>
<reference evidence="11" key="2">
    <citation type="journal article" date="2014" name="Mol. Biochem. Parasitol.">
        <title>Capturing the variant surface glycoprotein repertoire (the VSGnome) of Trypanosoma brucei Lister 427.</title>
        <authorList>
            <person name="Cross G.A."/>
            <person name="Kim H.S."/>
            <person name="Wickstead B."/>
        </authorList>
    </citation>
    <scope>NUCLEOTIDE SEQUENCE</scope>
    <source>
        <strain evidence="11">Lister 427</strain>
    </source>
</reference>
<keyword evidence="6" id="KW-0472">Membrane</keyword>
<dbReference type="GO" id="GO:0005886">
    <property type="term" value="C:plasma membrane"/>
    <property type="evidence" value="ECO:0007669"/>
    <property type="project" value="UniProtKB-SubCell"/>
</dbReference>
<proteinExistence type="predicted"/>
<sequence length="283" mass="30609">VKAATPRRFQRQQTTLFKQTQPPPIRRQIASLADEAWLIAAKTSNLANKIEQHRTEARRQLAFSILGRGCTTANTEITKPDAVTPPISAKNIPWSDNKDRDDTCKDADDAKNMASDALVTDMLCICSVKHKTGYQACGATITAGTGDLSTKSGSKAKAFTRWELVSTACAGLTKGMHDTLSPSAIAEALANFYSDLGANWLAQAELTDYTNNNDQRNTIYGVHALAGGTKANCSSDNTPLNAGGKGVCINYAKTLQDNKEISWVKHMRNAAKELQAASDIFKQ</sequence>
<evidence type="ECO:0000256" key="9">
    <source>
        <dbReference type="SAM" id="MobiDB-lite"/>
    </source>
</evidence>
<evidence type="ECO:0000256" key="7">
    <source>
        <dbReference type="ARBA" id="ARBA00023180"/>
    </source>
</evidence>
<dbReference type="GO" id="GO:0098552">
    <property type="term" value="C:side of membrane"/>
    <property type="evidence" value="ECO:0007669"/>
    <property type="project" value="UniProtKB-KW"/>
</dbReference>
<reference evidence="11" key="1">
    <citation type="submission" date="2013-02" db="EMBL/GenBank/DDBJ databases">
        <authorList>
            <person name="Cross G.A.M."/>
            <person name="Kim H.-S."/>
            <person name="Wickstead B."/>
        </authorList>
    </citation>
    <scope>NUCLEOTIDE SEQUENCE</scope>
    <source>
        <strain evidence="11">Lister 427</strain>
    </source>
</reference>
<evidence type="ECO:0000256" key="6">
    <source>
        <dbReference type="ARBA" id="ARBA00023136"/>
    </source>
</evidence>
<evidence type="ECO:0000256" key="8">
    <source>
        <dbReference type="ARBA" id="ARBA00023288"/>
    </source>
</evidence>
<feature type="non-terminal residue" evidence="11">
    <location>
        <position position="1"/>
    </location>
</feature>
<dbReference type="InterPro" id="IPR025932">
    <property type="entry name" value="Trypano_VSG_B_N_dom"/>
</dbReference>
<comment type="subcellular location">
    <subcellularLocation>
        <location evidence="2">Cell membrane</location>
        <topology evidence="2">Lipid-anchor</topology>
        <topology evidence="2">GPI-anchor</topology>
    </subcellularLocation>
</comment>